<organism evidence="1 2">
    <name type="scientific">Thomasclavelia spiroformis</name>
    <dbReference type="NCBI Taxonomy" id="29348"/>
    <lineage>
        <taxon>Bacteria</taxon>
        <taxon>Bacillati</taxon>
        <taxon>Bacillota</taxon>
        <taxon>Erysipelotrichia</taxon>
        <taxon>Erysipelotrichales</taxon>
        <taxon>Coprobacillaceae</taxon>
        <taxon>Thomasclavelia</taxon>
    </lineage>
</organism>
<sequence>MNNINALKKFIEKVENVKEEEYTEASWKPFEEVLKSSNEALNEADKNANREYINLVTAYLNLRLKPDKDLLKKEAD</sequence>
<dbReference type="Gene3D" id="1.20.1270.70">
    <property type="entry name" value="Designed single chain three-helix bundle"/>
    <property type="match status" value="1"/>
</dbReference>
<reference evidence="1" key="1">
    <citation type="submission" date="2021-02" db="EMBL/GenBank/DDBJ databases">
        <title>Infant gut strain persistence is associated with maternal origin, phylogeny, and functional potential including surface adhesion and iron acquisition.</title>
        <authorList>
            <person name="Lou Y.C."/>
        </authorList>
    </citation>
    <scope>NUCLEOTIDE SEQUENCE</scope>
    <source>
        <strain evidence="1">L3_108_000G1_dasL3_108_000G1_metabat.metabat.11</strain>
    </source>
</reference>
<evidence type="ECO:0000313" key="1">
    <source>
        <dbReference type="EMBL" id="MBS5588326.1"/>
    </source>
</evidence>
<proteinExistence type="predicted"/>
<dbReference type="EMBL" id="JAGZCC010000028">
    <property type="protein sequence ID" value="MBS5588326.1"/>
    <property type="molecule type" value="Genomic_DNA"/>
</dbReference>
<protein>
    <submittedName>
        <fullName evidence="1">Uncharacterized protein</fullName>
    </submittedName>
</protein>
<dbReference type="AlphaFoldDB" id="A0A943I7N9"/>
<evidence type="ECO:0000313" key="2">
    <source>
        <dbReference type="Proteomes" id="UP000751224"/>
    </source>
</evidence>
<gene>
    <name evidence="1" type="ORF">KHX14_05840</name>
</gene>
<dbReference type="RefSeq" id="WP_303886957.1">
    <property type="nucleotide sequence ID" value="NZ_JAGZCC010000028.1"/>
</dbReference>
<accession>A0A943I7N9</accession>
<comment type="caution">
    <text evidence="1">The sequence shown here is derived from an EMBL/GenBank/DDBJ whole genome shotgun (WGS) entry which is preliminary data.</text>
</comment>
<dbReference type="Proteomes" id="UP000751224">
    <property type="component" value="Unassembled WGS sequence"/>
</dbReference>
<name>A0A943I7N9_9FIRM</name>